<comment type="caution">
    <text evidence="4">The sequence shown here is derived from an EMBL/GenBank/DDBJ whole genome shotgun (WGS) entry which is preliminary data.</text>
</comment>
<feature type="domain" description="DUF3048" evidence="2">
    <location>
        <begin position="228"/>
        <end position="359"/>
    </location>
</feature>
<reference evidence="4" key="2">
    <citation type="submission" date="2020-09" db="EMBL/GenBank/DDBJ databases">
        <authorList>
            <person name="Sun Q."/>
            <person name="Ohkuma M."/>
        </authorList>
    </citation>
    <scope>NUCLEOTIDE SEQUENCE</scope>
    <source>
        <strain evidence="4">JCM 4956</strain>
    </source>
</reference>
<evidence type="ECO:0000313" key="5">
    <source>
        <dbReference type="Proteomes" id="UP000645555"/>
    </source>
</evidence>
<dbReference type="Pfam" id="PF17479">
    <property type="entry name" value="DUF3048_C"/>
    <property type="match status" value="1"/>
</dbReference>
<keyword evidence="5" id="KW-1185">Reference proteome</keyword>
<feature type="region of interest" description="Disordered" evidence="1">
    <location>
        <begin position="25"/>
        <end position="129"/>
    </location>
</feature>
<dbReference type="Gene3D" id="3.50.90.10">
    <property type="entry name" value="YerB-like"/>
    <property type="match status" value="1"/>
</dbReference>
<dbReference type="InterPro" id="IPR021416">
    <property type="entry name" value="DUF3048_N"/>
</dbReference>
<feature type="compositionally biased region" description="Gly residues" evidence="1">
    <location>
        <begin position="86"/>
        <end position="102"/>
    </location>
</feature>
<organism evidence="4 5">
    <name type="scientific">Streptomyces fructofermentans</name>
    <dbReference type="NCBI Taxonomy" id="152141"/>
    <lineage>
        <taxon>Bacteria</taxon>
        <taxon>Bacillati</taxon>
        <taxon>Actinomycetota</taxon>
        <taxon>Actinomycetes</taxon>
        <taxon>Kitasatosporales</taxon>
        <taxon>Streptomycetaceae</taxon>
        <taxon>Streptomyces</taxon>
    </lineage>
</organism>
<proteinExistence type="predicted"/>
<dbReference type="InterPro" id="IPR035328">
    <property type="entry name" value="DUF3048_C"/>
</dbReference>
<evidence type="ECO:0000259" key="2">
    <source>
        <dbReference type="Pfam" id="PF11258"/>
    </source>
</evidence>
<dbReference type="Pfam" id="PF11258">
    <property type="entry name" value="DUF3048"/>
    <property type="match status" value="1"/>
</dbReference>
<protein>
    <recommendedName>
        <fullName evidence="6">DUF3048 domain-containing protein</fullName>
    </recommendedName>
</protein>
<reference evidence="4" key="1">
    <citation type="journal article" date="2014" name="Int. J. Syst. Evol. Microbiol.">
        <title>Complete genome sequence of Corynebacterium casei LMG S-19264T (=DSM 44701T), isolated from a smear-ripened cheese.</title>
        <authorList>
            <consortium name="US DOE Joint Genome Institute (JGI-PGF)"/>
            <person name="Walter F."/>
            <person name="Albersmeier A."/>
            <person name="Kalinowski J."/>
            <person name="Ruckert C."/>
        </authorList>
    </citation>
    <scope>NUCLEOTIDE SEQUENCE</scope>
    <source>
        <strain evidence="4">JCM 4956</strain>
    </source>
</reference>
<dbReference type="SUPFAM" id="SSF159774">
    <property type="entry name" value="YerB-like"/>
    <property type="match status" value="1"/>
</dbReference>
<name>A0A918K272_9ACTN</name>
<dbReference type="EMBL" id="BMWD01000002">
    <property type="protein sequence ID" value="GGX44369.1"/>
    <property type="molecule type" value="Genomic_DNA"/>
</dbReference>
<feature type="compositionally biased region" description="Low complexity" evidence="1">
    <location>
        <begin position="26"/>
        <end position="47"/>
    </location>
</feature>
<dbReference type="Proteomes" id="UP000645555">
    <property type="component" value="Unassembled WGS sequence"/>
</dbReference>
<feature type="region of interest" description="Disordered" evidence="1">
    <location>
        <begin position="203"/>
        <end position="235"/>
    </location>
</feature>
<feature type="domain" description="DUF3048" evidence="3">
    <location>
        <begin position="384"/>
        <end position="497"/>
    </location>
</feature>
<dbReference type="AlphaFoldDB" id="A0A918K272"/>
<evidence type="ECO:0000259" key="3">
    <source>
        <dbReference type="Pfam" id="PF17479"/>
    </source>
</evidence>
<feature type="compositionally biased region" description="Low complexity" evidence="1">
    <location>
        <begin position="217"/>
        <end position="232"/>
    </location>
</feature>
<evidence type="ECO:0000313" key="4">
    <source>
        <dbReference type="EMBL" id="GGX44369.1"/>
    </source>
</evidence>
<accession>A0A918K272</accession>
<gene>
    <name evidence="4" type="ORF">GCM10010515_09070</name>
</gene>
<evidence type="ECO:0000256" key="1">
    <source>
        <dbReference type="SAM" id="MobiDB-lite"/>
    </source>
</evidence>
<sequence length="502" mass="52035">MAIEAPGGLLPSSPVTVPPAISCAKAGARAASGSPPTGAPGPDSDSGSGSGSGSDTQPPHAPHRTPPVRRAAPGQVARPADPPARGSGGPPLAGQAGSGRPGGRVRAGRWAREPGTGGGGGERARRTPKVSIDHRLGLNGLFRARGQNRAGMAMNELISAQSFTRDMVATVGMMQSAHRRRGTTAAALLAATVTAVLAVGCTTTPRGQVDDGRGRTSDGPAPTSPSADPAPAVGSPLAVKIDNAPAARPHTGLDAADVVYAEQVEGGLSRLMAVYATDLPKTIGPVRSARESDLELLRQFQRPTLAFSGAQGKLLPLIDGAPLRVASPKEESKAYFRGTDKATPHNLYLRPERLLSSAPGADALTTGFTYGAAPRGGRAEDSRTVRFPAARFTFDWSEDRRRWLVSMDGSPSVATDGKRVAAATVVVQYVTVRKSEFHDFLGNNTPFTETVGSGTAKVLRDGKVFDAEWKRPAAEDGTVFTTKAGKPLNFAKGQVWVVFAKA</sequence>
<dbReference type="InterPro" id="IPR023158">
    <property type="entry name" value="YerB-like_sf"/>
</dbReference>
<evidence type="ECO:0008006" key="6">
    <source>
        <dbReference type="Google" id="ProtNLM"/>
    </source>
</evidence>